<gene>
    <name evidence="1" type="ORF">SAMN06296036_1019</name>
</gene>
<evidence type="ECO:0008006" key="3">
    <source>
        <dbReference type="Google" id="ProtNLM"/>
    </source>
</evidence>
<sequence>MMGISYLFLLTTIFIMISEVCFAGDPSPSRQLVDFNQYNPLEPAFSRGSLGLKVGIGLEEHQWREAPSLNRQIYAQPNSETGRLELVNVYLHKGTPWPIDLGIVLSQAIDSEVSRLGSHLQWTFFEGFKLPSFGLRVAHSRIYGLNSTEVRSFQGDMVADYSIFSYFTLFAKYSLGQHKIDQNFETQPSLRLDNDETFQSEFQDSSSLIGLQVRAWPGVGDLTFARTSSIVGARYLFKASFGM</sequence>
<dbReference type="RefSeq" id="WP_132314869.1">
    <property type="nucleotide sequence ID" value="NZ_FWZT01000001.1"/>
</dbReference>
<dbReference type="OrthoDB" id="4140053at1224"/>
<evidence type="ECO:0000313" key="2">
    <source>
        <dbReference type="Proteomes" id="UP000192907"/>
    </source>
</evidence>
<reference evidence="2" key="1">
    <citation type="submission" date="2017-04" db="EMBL/GenBank/DDBJ databases">
        <authorList>
            <person name="Varghese N."/>
            <person name="Submissions S."/>
        </authorList>
    </citation>
    <scope>NUCLEOTIDE SEQUENCE [LARGE SCALE GENOMIC DNA]</scope>
    <source>
        <strain evidence="2">RKEM611</strain>
    </source>
</reference>
<dbReference type="EMBL" id="FWZT01000001">
    <property type="protein sequence ID" value="SME87734.1"/>
    <property type="molecule type" value="Genomic_DNA"/>
</dbReference>
<organism evidence="1 2">
    <name type="scientific">Pseudobacteriovorax antillogorgiicola</name>
    <dbReference type="NCBI Taxonomy" id="1513793"/>
    <lineage>
        <taxon>Bacteria</taxon>
        <taxon>Pseudomonadati</taxon>
        <taxon>Bdellovibrionota</taxon>
        <taxon>Oligoflexia</taxon>
        <taxon>Oligoflexales</taxon>
        <taxon>Pseudobacteriovoracaceae</taxon>
        <taxon>Pseudobacteriovorax</taxon>
    </lineage>
</organism>
<keyword evidence="2" id="KW-1185">Reference proteome</keyword>
<dbReference type="Proteomes" id="UP000192907">
    <property type="component" value="Unassembled WGS sequence"/>
</dbReference>
<evidence type="ECO:0000313" key="1">
    <source>
        <dbReference type="EMBL" id="SME87734.1"/>
    </source>
</evidence>
<name>A0A1Y6B6V7_9BACT</name>
<dbReference type="AlphaFoldDB" id="A0A1Y6B6V7"/>
<protein>
    <recommendedName>
        <fullName evidence="3">MetA-pathway of phenol degradation</fullName>
    </recommendedName>
</protein>
<accession>A0A1Y6B6V7</accession>
<proteinExistence type="predicted"/>